<evidence type="ECO:0000256" key="1">
    <source>
        <dbReference type="SAM" id="MobiDB-lite"/>
    </source>
</evidence>
<dbReference type="Proteomes" id="UP000019484">
    <property type="component" value="Unassembled WGS sequence"/>
</dbReference>
<dbReference type="EMBL" id="AMWN01000011">
    <property type="protein sequence ID" value="EXJ78701.1"/>
    <property type="molecule type" value="Genomic_DNA"/>
</dbReference>
<dbReference type="GeneID" id="19163948"/>
<feature type="compositionally biased region" description="Polar residues" evidence="1">
    <location>
        <begin position="41"/>
        <end position="51"/>
    </location>
</feature>
<name>W9XP06_9EURO</name>
<evidence type="ECO:0000313" key="2">
    <source>
        <dbReference type="EMBL" id="EXJ78701.1"/>
    </source>
</evidence>
<proteinExistence type="predicted"/>
<dbReference type="eggNOG" id="ENOG502RNQK">
    <property type="taxonomic scope" value="Eukaryota"/>
</dbReference>
<accession>W9XP06</accession>
<sequence length="149" mass="16288">MPTSPAAAAATEASGPVALDSPLRTTPIHPSVPSVKVPDTALTTEPNTNPVTLRPFTEAELEKHGFEKLREQIVGASKSGSGKGGSGVTEKQKQEIERIREETAALLKQKLDERETKVRQIEREMEVKAKTREVERKVFQKKFGAGKDL</sequence>
<protein>
    <submittedName>
        <fullName evidence="2">Uncharacterized protein</fullName>
    </submittedName>
</protein>
<comment type="caution">
    <text evidence="2">The sequence shown here is derived from an EMBL/GenBank/DDBJ whole genome shotgun (WGS) entry which is preliminary data.</text>
</comment>
<gene>
    <name evidence="2" type="ORF">A1O1_09103</name>
</gene>
<dbReference type="RefSeq" id="XP_007728149.1">
    <property type="nucleotide sequence ID" value="XM_007729959.1"/>
</dbReference>
<dbReference type="AlphaFoldDB" id="W9XP06"/>
<dbReference type="OrthoDB" id="4161285at2759"/>
<feature type="compositionally biased region" description="Low complexity" evidence="1">
    <location>
        <begin position="1"/>
        <end position="14"/>
    </location>
</feature>
<feature type="region of interest" description="Disordered" evidence="1">
    <location>
        <begin position="72"/>
        <end position="95"/>
    </location>
</feature>
<reference evidence="2 3" key="1">
    <citation type="submission" date="2013-03" db="EMBL/GenBank/DDBJ databases">
        <title>The Genome Sequence of Capronia coronata CBS 617.96.</title>
        <authorList>
            <consortium name="The Broad Institute Genomics Platform"/>
            <person name="Cuomo C."/>
            <person name="de Hoog S."/>
            <person name="Gorbushina A."/>
            <person name="Walker B."/>
            <person name="Young S.K."/>
            <person name="Zeng Q."/>
            <person name="Gargeya S."/>
            <person name="Fitzgerald M."/>
            <person name="Haas B."/>
            <person name="Abouelleil A."/>
            <person name="Allen A.W."/>
            <person name="Alvarado L."/>
            <person name="Arachchi H.M."/>
            <person name="Berlin A.M."/>
            <person name="Chapman S.B."/>
            <person name="Gainer-Dewar J."/>
            <person name="Goldberg J."/>
            <person name="Griggs A."/>
            <person name="Gujja S."/>
            <person name="Hansen M."/>
            <person name="Howarth C."/>
            <person name="Imamovic A."/>
            <person name="Ireland A."/>
            <person name="Larimer J."/>
            <person name="McCowan C."/>
            <person name="Murphy C."/>
            <person name="Pearson M."/>
            <person name="Poon T.W."/>
            <person name="Priest M."/>
            <person name="Roberts A."/>
            <person name="Saif S."/>
            <person name="Shea T."/>
            <person name="Sisk P."/>
            <person name="Sykes S."/>
            <person name="Wortman J."/>
            <person name="Nusbaum C."/>
            <person name="Birren B."/>
        </authorList>
    </citation>
    <scope>NUCLEOTIDE SEQUENCE [LARGE SCALE GENOMIC DNA]</scope>
    <source>
        <strain evidence="2 3">CBS 617.96</strain>
    </source>
</reference>
<evidence type="ECO:0000313" key="3">
    <source>
        <dbReference type="Proteomes" id="UP000019484"/>
    </source>
</evidence>
<keyword evidence="3" id="KW-1185">Reference proteome</keyword>
<feature type="region of interest" description="Disordered" evidence="1">
    <location>
        <begin position="1"/>
        <end position="55"/>
    </location>
</feature>
<dbReference type="HOGENOM" id="CLU_099910_0_0_1"/>
<organism evidence="2 3">
    <name type="scientific">Capronia coronata CBS 617.96</name>
    <dbReference type="NCBI Taxonomy" id="1182541"/>
    <lineage>
        <taxon>Eukaryota</taxon>
        <taxon>Fungi</taxon>
        <taxon>Dikarya</taxon>
        <taxon>Ascomycota</taxon>
        <taxon>Pezizomycotina</taxon>
        <taxon>Eurotiomycetes</taxon>
        <taxon>Chaetothyriomycetidae</taxon>
        <taxon>Chaetothyriales</taxon>
        <taxon>Herpotrichiellaceae</taxon>
        <taxon>Capronia</taxon>
    </lineage>
</organism>